<evidence type="ECO:0000256" key="6">
    <source>
        <dbReference type="SAM" id="Phobius"/>
    </source>
</evidence>
<keyword evidence="4 6" id="KW-1133">Transmembrane helix</keyword>
<comment type="subcellular location">
    <subcellularLocation>
        <location evidence="1">Cell membrane</location>
        <topology evidence="1">Multi-pass membrane protein</topology>
    </subcellularLocation>
</comment>
<evidence type="ECO:0000256" key="5">
    <source>
        <dbReference type="ARBA" id="ARBA00023136"/>
    </source>
</evidence>
<dbReference type="Pfam" id="PF03788">
    <property type="entry name" value="LrgA"/>
    <property type="match status" value="1"/>
</dbReference>
<keyword evidence="5 6" id="KW-0472">Membrane</keyword>
<keyword evidence="2" id="KW-1003">Cell membrane</keyword>
<dbReference type="Proteomes" id="UP000255367">
    <property type="component" value="Unassembled WGS sequence"/>
</dbReference>
<dbReference type="GO" id="GO:0005886">
    <property type="term" value="C:plasma membrane"/>
    <property type="evidence" value="ECO:0007669"/>
    <property type="project" value="UniProtKB-SubCell"/>
</dbReference>
<evidence type="ECO:0000256" key="3">
    <source>
        <dbReference type="ARBA" id="ARBA00022692"/>
    </source>
</evidence>
<dbReference type="PANTHER" id="PTHR33931">
    <property type="entry name" value="HOLIN-LIKE PROTEIN CIDA-RELATED"/>
    <property type="match status" value="1"/>
</dbReference>
<proteinExistence type="predicted"/>
<dbReference type="EMBL" id="UHIO01000001">
    <property type="protein sequence ID" value="SUP44159.1"/>
    <property type="molecule type" value="Genomic_DNA"/>
</dbReference>
<evidence type="ECO:0000256" key="1">
    <source>
        <dbReference type="ARBA" id="ARBA00004651"/>
    </source>
</evidence>
<dbReference type="AlphaFoldDB" id="A0A380NM59"/>
<dbReference type="InterPro" id="IPR005538">
    <property type="entry name" value="LrgA/CidA"/>
</dbReference>
<evidence type="ECO:0000313" key="7">
    <source>
        <dbReference type="EMBL" id="SUP44159.1"/>
    </source>
</evidence>
<dbReference type="OrthoDB" id="3176438at2"/>
<feature type="transmembrane region" description="Helical" evidence="6">
    <location>
        <begin position="91"/>
        <end position="115"/>
    </location>
</feature>
<sequence>MKRVATVVGQILLLALIGVLGGYIKEWFNLPLPGTLVGMILLFLLLCSGIIKLNWVEQGAAVLIGELLLFFIPSAIGIIQYTQLFGSTGAMLLGVIVTSIITLLVSVTVITLSIMKLRRKGYRLW</sequence>
<evidence type="ECO:0000256" key="2">
    <source>
        <dbReference type="ARBA" id="ARBA00022475"/>
    </source>
</evidence>
<organism evidence="7 8">
    <name type="scientific">Veillonella criceti</name>
    <dbReference type="NCBI Taxonomy" id="103891"/>
    <lineage>
        <taxon>Bacteria</taxon>
        <taxon>Bacillati</taxon>
        <taxon>Bacillota</taxon>
        <taxon>Negativicutes</taxon>
        <taxon>Veillonellales</taxon>
        <taxon>Veillonellaceae</taxon>
        <taxon>Veillonella</taxon>
    </lineage>
</organism>
<reference evidence="7 8" key="1">
    <citation type="submission" date="2018-06" db="EMBL/GenBank/DDBJ databases">
        <authorList>
            <consortium name="Pathogen Informatics"/>
            <person name="Doyle S."/>
        </authorList>
    </citation>
    <scope>NUCLEOTIDE SEQUENCE [LARGE SCALE GENOMIC DNA]</scope>
    <source>
        <strain evidence="7 8">NCTC12020</strain>
    </source>
</reference>
<dbReference type="PANTHER" id="PTHR33931:SF2">
    <property type="entry name" value="HOLIN-LIKE PROTEIN CIDA"/>
    <property type="match status" value="1"/>
</dbReference>
<feature type="transmembrane region" description="Helical" evidence="6">
    <location>
        <begin position="60"/>
        <end position="79"/>
    </location>
</feature>
<evidence type="ECO:0000313" key="8">
    <source>
        <dbReference type="Proteomes" id="UP000255367"/>
    </source>
</evidence>
<keyword evidence="3 6" id="KW-0812">Transmembrane</keyword>
<dbReference type="RefSeq" id="WP_115310655.1">
    <property type="nucleotide sequence ID" value="NZ_UHIO01000001.1"/>
</dbReference>
<protein>
    <submittedName>
        <fullName evidence="7">Antiholin-like protein LrgA</fullName>
    </submittedName>
</protein>
<accession>A0A380NM59</accession>
<evidence type="ECO:0000256" key="4">
    <source>
        <dbReference type="ARBA" id="ARBA00022989"/>
    </source>
</evidence>
<keyword evidence="8" id="KW-1185">Reference proteome</keyword>
<gene>
    <name evidence="7" type="primary">lrgA</name>
    <name evidence="7" type="ORF">NCTC12020_01533</name>
</gene>
<feature type="transmembrane region" description="Helical" evidence="6">
    <location>
        <begin position="31"/>
        <end position="53"/>
    </location>
</feature>
<name>A0A380NM59_9FIRM</name>